<protein>
    <submittedName>
        <fullName evidence="2">Unannotated protein</fullName>
    </submittedName>
</protein>
<feature type="compositionally biased region" description="Polar residues" evidence="1">
    <location>
        <begin position="149"/>
        <end position="161"/>
    </location>
</feature>
<dbReference type="AlphaFoldDB" id="A0A6J6ZD09"/>
<accession>A0A6J6ZD09</accession>
<dbReference type="EMBL" id="CAFAAQ010000193">
    <property type="protein sequence ID" value="CAB4819661.1"/>
    <property type="molecule type" value="Genomic_DNA"/>
</dbReference>
<gene>
    <name evidence="2" type="ORF">UFOPK3046_01678</name>
</gene>
<evidence type="ECO:0000313" key="2">
    <source>
        <dbReference type="EMBL" id="CAB4819661.1"/>
    </source>
</evidence>
<organism evidence="2">
    <name type="scientific">freshwater metagenome</name>
    <dbReference type="NCBI Taxonomy" id="449393"/>
    <lineage>
        <taxon>unclassified sequences</taxon>
        <taxon>metagenomes</taxon>
        <taxon>ecological metagenomes</taxon>
    </lineage>
</organism>
<reference evidence="2" key="1">
    <citation type="submission" date="2020-05" db="EMBL/GenBank/DDBJ databases">
        <authorList>
            <person name="Chiriac C."/>
            <person name="Salcher M."/>
            <person name="Ghai R."/>
            <person name="Kavagutti S V."/>
        </authorList>
    </citation>
    <scope>NUCLEOTIDE SEQUENCE</scope>
</reference>
<evidence type="ECO:0000256" key="1">
    <source>
        <dbReference type="SAM" id="MobiDB-lite"/>
    </source>
</evidence>
<proteinExistence type="predicted"/>
<feature type="region of interest" description="Disordered" evidence="1">
    <location>
        <begin position="136"/>
        <end position="161"/>
    </location>
</feature>
<name>A0A6J6ZD09_9ZZZZ</name>
<sequence>MNAHPVISHLIVQARGNAQDALIGTQLNHSRHYLQQALRLGCRLSWGTRREQVLGVNTQPASKRSLLNDLRPCCLRLTYYQLGLSRTPVVGISHVYVVNDVTVTSLTIDREGSVLGVDLNRDQPVCQAVGASALHEGTSPMGLPDSPAKTGNWTGNRQCPG</sequence>